<name>A0A9N7Z9H1_PLEPL</name>
<organism evidence="2 3">
    <name type="scientific">Pleuronectes platessa</name>
    <name type="common">European plaice</name>
    <dbReference type="NCBI Taxonomy" id="8262"/>
    <lineage>
        <taxon>Eukaryota</taxon>
        <taxon>Metazoa</taxon>
        <taxon>Chordata</taxon>
        <taxon>Craniata</taxon>
        <taxon>Vertebrata</taxon>
        <taxon>Euteleostomi</taxon>
        <taxon>Actinopterygii</taxon>
        <taxon>Neopterygii</taxon>
        <taxon>Teleostei</taxon>
        <taxon>Neoteleostei</taxon>
        <taxon>Acanthomorphata</taxon>
        <taxon>Carangaria</taxon>
        <taxon>Pleuronectiformes</taxon>
        <taxon>Pleuronectoidei</taxon>
        <taxon>Pleuronectidae</taxon>
        <taxon>Pleuronectes</taxon>
    </lineage>
</organism>
<reference evidence="2" key="1">
    <citation type="submission" date="2020-03" db="EMBL/GenBank/DDBJ databases">
        <authorList>
            <person name="Weist P."/>
        </authorList>
    </citation>
    <scope>NUCLEOTIDE SEQUENCE</scope>
</reference>
<evidence type="ECO:0000313" key="3">
    <source>
        <dbReference type="Proteomes" id="UP001153269"/>
    </source>
</evidence>
<dbReference type="Proteomes" id="UP001153269">
    <property type="component" value="Unassembled WGS sequence"/>
</dbReference>
<proteinExistence type="predicted"/>
<dbReference type="AlphaFoldDB" id="A0A9N7Z9H1"/>
<feature type="region of interest" description="Disordered" evidence="1">
    <location>
        <begin position="1"/>
        <end position="44"/>
    </location>
</feature>
<evidence type="ECO:0000313" key="2">
    <source>
        <dbReference type="EMBL" id="CAB1456090.1"/>
    </source>
</evidence>
<comment type="caution">
    <text evidence="2">The sequence shown here is derived from an EMBL/GenBank/DDBJ whole genome shotgun (WGS) entry which is preliminary data.</text>
</comment>
<sequence length="262" mass="28780">MAARSERTPLGEREAEGGLERENTELQVGRDGDGEQELQRDDRGAAELQLARRRQRQHNTCPKAGSPDDATAAVFSDTHTGLIMRAISTLNGERRSSPVLSEPNLTFAKLCFQLRLPSIYKHEPVWRSVSLQGPYDARLLDSGNTDTVASSVQSGKHTSQVHERSLMGLFVPGMETSGGARGPTSQLRSSISSRLQVEEINVRLTEISRTWLGSIPQLLYMSHVPDYLAPSLRTVGTGIERAGSLPSWYSEIGERRGATPSR</sequence>
<dbReference type="EMBL" id="CADEAL010004285">
    <property type="protein sequence ID" value="CAB1456090.1"/>
    <property type="molecule type" value="Genomic_DNA"/>
</dbReference>
<gene>
    <name evidence="2" type="ORF">PLEPLA_LOCUS43871</name>
</gene>
<protein>
    <submittedName>
        <fullName evidence="2">Uncharacterized protein</fullName>
    </submittedName>
</protein>
<evidence type="ECO:0000256" key="1">
    <source>
        <dbReference type="SAM" id="MobiDB-lite"/>
    </source>
</evidence>
<keyword evidence="3" id="KW-1185">Reference proteome</keyword>
<accession>A0A9N7Z9H1</accession>